<dbReference type="EMBL" id="CP002913">
    <property type="protein sequence ID" value="AEK19383.1"/>
    <property type="molecule type" value="Genomic_DNA"/>
</dbReference>
<reference evidence="2 3" key="1">
    <citation type="journal article" date="2011" name="J. Bacteriol.">
        <title>Complete Genome Sequence of a Nonculturable Methanococcus maripaludis Strain Extracted in a Metagenomic Survey of Petroleum Reservoir Fluids.</title>
        <authorList>
            <person name="Wang X."/>
            <person name="Greenfield P."/>
            <person name="Li D."/>
            <person name="Hendry P."/>
            <person name="Volk H."/>
            <person name="Sutherland T.D."/>
        </authorList>
    </citation>
    <scope>NUCLEOTIDE SEQUENCE [LARGE SCALE GENOMIC DNA]</scope>
    <source>
        <strain evidence="2 3">X1</strain>
    </source>
</reference>
<sequence length="784" mass="88229">MKPKYFLFLILILFGVISNVNSATTIASTDQTSSSYVILDESIGSESILYMLGTYSWEASSPIVVGVTNNRIYFMTSTDLIRFCNCISAYYKTQAFNGEFTAYKNGNKFDYTLVGGSIDRYSTGELSYSANIQTAKDVYILYNGYGRTGTDWSYYNLTVNDNLVVYTSSSSKNTVVVSSDSILDVTLRITARGSVWSRGYLYVTIVIPDSITDNTFTILKEPPELFPLTINSNVDGFDIYENDKLLGTFDSGQHIDLVAGSHTLLFEKYGYLDTQKVVTIPDTESIDVEIRKAGLDDAPVLEDDLVNYFIEFKKEQDYDNLSLQLENLEWEEYEPVITSVTSTRLEFETAKDLARFICPPTYGSEPFLNRQYTVFYEKKIADVTLLDYRVNYTSPQEIYKIISFSDESNGYVYGSFVNLENRTIKIAETNTTEDENSLFLETAVNNDSLNVSYFGNFNNYDSLYFKTNSSVISKIDGRGTVVIFKDVDVYETGHEPFIFDSESVIYPKYNIIFVTNVNSILGFDQTLSLLEGGSLENYELPAIYLGLINNGDKITLPAGLHEFNLYKDGYIPYTLTINLQSDTTIDIEMIETISAEPASTVSISEDVNLETFTVTITEPAIDDSYYITFKTLYNGTVKEKKYTFLDLDSNTQIIYNYSKLFVDLGIAETVENKTVVPEGNYVINVEIKKNEDIVSNKNFLIIISPPPERTFTTLLIISLMLGVISYVIIAPFSKNAPFSFILAGLTVGVFQEVFQIGTLGKITAGLFFALSVLTFIFSEFKKRG</sequence>
<keyword evidence="1" id="KW-0812">Transmembrane</keyword>
<dbReference type="Proteomes" id="UP000008889">
    <property type="component" value="Chromosome"/>
</dbReference>
<dbReference type="HOGENOM" id="CLU_357407_0_0_2"/>
<keyword evidence="1" id="KW-1133">Transmembrane helix</keyword>
<feature type="transmembrane region" description="Helical" evidence="1">
    <location>
        <begin position="711"/>
        <end position="729"/>
    </location>
</feature>
<gene>
    <name evidence="2" type="ORF">GYY_02500</name>
</gene>
<evidence type="ECO:0000313" key="3">
    <source>
        <dbReference type="Proteomes" id="UP000008889"/>
    </source>
</evidence>
<evidence type="ECO:0000256" key="1">
    <source>
        <dbReference type="SAM" id="Phobius"/>
    </source>
</evidence>
<dbReference type="GeneID" id="10981928"/>
<keyword evidence="1" id="KW-0472">Membrane</keyword>
<evidence type="ECO:0008006" key="4">
    <source>
        <dbReference type="Google" id="ProtNLM"/>
    </source>
</evidence>
<dbReference type="PATRIC" id="fig|1053692.7.peg.493"/>
<evidence type="ECO:0000313" key="2">
    <source>
        <dbReference type="EMBL" id="AEK19383.1"/>
    </source>
</evidence>
<accession>G0H3J3</accession>
<dbReference type="RefSeq" id="WP_013998891.1">
    <property type="nucleotide sequence ID" value="NC_015847.1"/>
</dbReference>
<protein>
    <recommendedName>
        <fullName evidence="4">PEGA domain-containing protein</fullName>
    </recommendedName>
</protein>
<organism evidence="3">
    <name type="scientific">Methanococcus maripaludis X1</name>
    <dbReference type="NCBI Taxonomy" id="1053692"/>
    <lineage>
        <taxon>Archaea</taxon>
        <taxon>Methanobacteriati</taxon>
        <taxon>Methanobacteriota</taxon>
        <taxon>Methanomada group</taxon>
        <taxon>Methanococci</taxon>
        <taxon>Methanococcales</taxon>
        <taxon>Methanococcaceae</taxon>
        <taxon>Methanococcus</taxon>
    </lineage>
</organism>
<dbReference type="KEGG" id="mmd:GYY_02500"/>
<feature type="transmembrane region" description="Helical" evidence="1">
    <location>
        <begin position="762"/>
        <end position="780"/>
    </location>
</feature>
<name>G0H3J3_METMI</name>
<proteinExistence type="predicted"/>
<dbReference type="AlphaFoldDB" id="G0H3J3"/>
<feature type="transmembrane region" description="Helical" evidence="1">
    <location>
        <begin position="736"/>
        <end position="756"/>
    </location>
</feature>